<dbReference type="GO" id="GO:0035091">
    <property type="term" value="F:phosphatidylinositol binding"/>
    <property type="evidence" value="ECO:0007669"/>
    <property type="project" value="InterPro"/>
</dbReference>
<gene>
    <name evidence="1" type="ORF">GSTENG00038470001</name>
</gene>
<dbReference type="PANTHER" id="PTHR15706">
    <property type="entry name" value="SH3 MULTIPLE DOMAIN"/>
    <property type="match status" value="1"/>
</dbReference>
<dbReference type="PANTHER" id="PTHR15706:SF26">
    <property type="entry name" value="SH3 AND PX DOMAIN-CONTAINING PROTEIN 2B"/>
    <property type="match status" value="1"/>
</dbReference>
<dbReference type="InterPro" id="IPR051228">
    <property type="entry name" value="NADPH_Oxidase/PX-Domain"/>
</dbReference>
<dbReference type="SUPFAM" id="SSF64268">
    <property type="entry name" value="PX domain"/>
    <property type="match status" value="1"/>
</dbReference>
<dbReference type="OrthoDB" id="10255964at2759"/>
<dbReference type="GO" id="GO:0016176">
    <property type="term" value="F:superoxide-generating NADPH oxidase activator activity"/>
    <property type="evidence" value="ECO:0007669"/>
    <property type="project" value="TreeGrafter"/>
</dbReference>
<comment type="caution">
    <text evidence="1">The sequence shown here is derived from an EMBL/GenBank/DDBJ whole genome shotgun (WGS) entry which is preliminary data.</text>
</comment>
<dbReference type="GO" id="GO:0005737">
    <property type="term" value="C:cytoplasm"/>
    <property type="evidence" value="ECO:0007669"/>
    <property type="project" value="TreeGrafter"/>
</dbReference>
<evidence type="ECO:0000313" key="1">
    <source>
        <dbReference type="EMBL" id="CAG14541.1"/>
    </source>
</evidence>
<name>Q4RAP2_TETNG</name>
<proteinExistence type="predicted"/>
<dbReference type="KEGG" id="tng:GSTEN00038470G001"/>
<dbReference type="EMBL" id="CAAE01023208">
    <property type="protein sequence ID" value="CAG14541.1"/>
    <property type="molecule type" value="Genomic_DNA"/>
</dbReference>
<accession>Q4RAP2</accession>
<dbReference type="Gene3D" id="3.30.1520.10">
    <property type="entry name" value="Phox-like domain"/>
    <property type="match status" value="1"/>
</dbReference>
<protein>
    <submittedName>
        <fullName evidence="1">(spotted green pufferfish) hypothetical protein</fullName>
    </submittedName>
</protein>
<dbReference type="GO" id="GO:0042554">
    <property type="term" value="P:superoxide anion generation"/>
    <property type="evidence" value="ECO:0007669"/>
    <property type="project" value="TreeGrafter"/>
</dbReference>
<dbReference type="AlphaFoldDB" id="Q4RAP2"/>
<sequence>MPRRTVQEVTVQDVQKRRIPNKHYVYIIKVSWSDGSTEVIYRRYSKFFDLQVGLLMLLRFNPEQKIGKHKQSQCLVRPVHLKGGNYTVCEEPENGPAALTWDDDDHSHGHKNV</sequence>
<reference evidence="1" key="2">
    <citation type="submission" date="2004-02" db="EMBL/GenBank/DDBJ databases">
        <authorList>
            <consortium name="Genoscope"/>
            <consortium name="Whitehead Institute Centre for Genome Research"/>
        </authorList>
    </citation>
    <scope>NUCLEOTIDE SEQUENCE</scope>
</reference>
<organism evidence="1">
    <name type="scientific">Tetraodon nigroviridis</name>
    <name type="common">Spotted green pufferfish</name>
    <name type="synonym">Chelonodon nigroviridis</name>
    <dbReference type="NCBI Taxonomy" id="99883"/>
    <lineage>
        <taxon>Eukaryota</taxon>
        <taxon>Metazoa</taxon>
        <taxon>Chordata</taxon>
        <taxon>Craniata</taxon>
        <taxon>Vertebrata</taxon>
        <taxon>Euteleostomi</taxon>
        <taxon>Actinopterygii</taxon>
        <taxon>Neopterygii</taxon>
        <taxon>Teleostei</taxon>
        <taxon>Neoteleostei</taxon>
        <taxon>Acanthomorphata</taxon>
        <taxon>Eupercaria</taxon>
        <taxon>Tetraodontiformes</taxon>
        <taxon>Tetradontoidea</taxon>
        <taxon>Tetraodontidae</taxon>
        <taxon>Tetraodon</taxon>
    </lineage>
</organism>
<reference evidence="1" key="1">
    <citation type="journal article" date="2004" name="Nature">
        <title>Genome duplication in the teleost fish Tetraodon nigroviridis reveals the early vertebrate proto-karyotype.</title>
        <authorList>
            <person name="Jaillon O."/>
            <person name="Aury J.-M."/>
            <person name="Brunet F."/>
            <person name="Petit J.-L."/>
            <person name="Stange-Thomann N."/>
            <person name="Mauceli E."/>
            <person name="Bouneau L."/>
            <person name="Fischer C."/>
            <person name="Ozouf-Costaz C."/>
            <person name="Bernot A."/>
            <person name="Nicaud S."/>
            <person name="Jaffe D."/>
            <person name="Fisher S."/>
            <person name="Lutfalla G."/>
            <person name="Dossat C."/>
            <person name="Segurens B."/>
            <person name="Dasilva C."/>
            <person name="Salanoubat M."/>
            <person name="Levy M."/>
            <person name="Boudet N."/>
            <person name="Castellano S."/>
            <person name="Anthouard V."/>
            <person name="Jubin C."/>
            <person name="Castelli V."/>
            <person name="Katinka M."/>
            <person name="Vacherie B."/>
            <person name="Biemont C."/>
            <person name="Skalli Z."/>
            <person name="Cattolico L."/>
            <person name="Poulain J."/>
            <person name="De Berardinis V."/>
            <person name="Cruaud C."/>
            <person name="Duprat S."/>
            <person name="Brottier P."/>
            <person name="Coutanceau J.-P."/>
            <person name="Gouzy J."/>
            <person name="Parra G."/>
            <person name="Lardier G."/>
            <person name="Chapple C."/>
            <person name="McKernan K.J."/>
            <person name="McEwan P."/>
            <person name="Bosak S."/>
            <person name="Kellis M."/>
            <person name="Volff J.-N."/>
            <person name="Guigo R."/>
            <person name="Zody M.C."/>
            <person name="Mesirov J."/>
            <person name="Lindblad-Toh K."/>
            <person name="Birren B."/>
            <person name="Nusbaum C."/>
            <person name="Kahn D."/>
            <person name="Robinson-Rechavi M."/>
            <person name="Laudet V."/>
            <person name="Schachter V."/>
            <person name="Quetier F."/>
            <person name="Saurin W."/>
            <person name="Scarpelli C."/>
            <person name="Wincker P."/>
            <person name="Lander E.S."/>
            <person name="Weissenbach J."/>
            <person name="Roest Crollius H."/>
        </authorList>
    </citation>
    <scope>NUCLEOTIDE SEQUENCE [LARGE SCALE GENOMIC DNA]</scope>
</reference>
<dbReference type="InterPro" id="IPR036871">
    <property type="entry name" value="PX_dom_sf"/>
</dbReference>